<protein>
    <submittedName>
        <fullName evidence="7">TetR/AcrR family transcriptional regulator C-terminal domain-containing protein</fullName>
    </submittedName>
</protein>
<gene>
    <name evidence="7" type="ORF">ACFSYJ_05750</name>
</gene>
<dbReference type="SUPFAM" id="SSF48498">
    <property type="entry name" value="Tetracyclin repressor-like, C-terminal domain"/>
    <property type="match status" value="1"/>
</dbReference>
<dbReference type="EMBL" id="JBHUKU010000003">
    <property type="protein sequence ID" value="MFD2458089.1"/>
    <property type="molecule type" value="Genomic_DNA"/>
</dbReference>
<dbReference type="Gene3D" id="1.10.357.10">
    <property type="entry name" value="Tetracycline Repressor, domain 2"/>
    <property type="match status" value="1"/>
</dbReference>
<dbReference type="InterPro" id="IPR050109">
    <property type="entry name" value="HTH-type_TetR-like_transc_reg"/>
</dbReference>
<proteinExistence type="predicted"/>
<evidence type="ECO:0000259" key="6">
    <source>
        <dbReference type="PROSITE" id="PS50977"/>
    </source>
</evidence>
<dbReference type="InterPro" id="IPR036388">
    <property type="entry name" value="WH-like_DNA-bd_sf"/>
</dbReference>
<dbReference type="SUPFAM" id="SSF46785">
    <property type="entry name" value="Winged helix' DNA-binding domain"/>
    <property type="match status" value="1"/>
</dbReference>
<dbReference type="InterPro" id="IPR001647">
    <property type="entry name" value="HTH_TetR"/>
</dbReference>
<name>A0ABW5GG21_9PSEU</name>
<sequence length="308" mass="33947">MGTPQEPPYRRIVTEIRRRIAAGELAPGARVPSTRQIVRDWGVAMATATKVIATLRDEGLVVTRPGAGTVVAAPARHAPKREAELSRESIVRAAVGIADTEGIGALAMRRIASELGVATMALYRHVPKKDDLVLEMADLVLGEVSFPAVPPEGWRAQLELLATRQWQLFRRHPWLAQALSVTRPQPLPNLLDHAEWAVRALDGHGLAHSTIMYAHITLFNYVRATALNFEWEAEAEAGSARSDEEWLAEHEPKVFELIAQGRYPSFAAVIARGDFDFELDRLFGFGLQRLLDGYGALIARTASPRGRT</sequence>
<evidence type="ECO:0000259" key="5">
    <source>
        <dbReference type="PROSITE" id="PS50949"/>
    </source>
</evidence>
<keyword evidence="1" id="KW-0805">Transcription regulation</keyword>
<dbReference type="RefSeq" id="WP_345395553.1">
    <property type="nucleotide sequence ID" value="NZ_BAABHG010000007.1"/>
</dbReference>
<keyword evidence="8" id="KW-1185">Reference proteome</keyword>
<dbReference type="PROSITE" id="PS50949">
    <property type="entry name" value="HTH_GNTR"/>
    <property type="match status" value="1"/>
</dbReference>
<comment type="caution">
    <text evidence="7">The sequence shown here is derived from an EMBL/GenBank/DDBJ whole genome shotgun (WGS) entry which is preliminary data.</text>
</comment>
<organism evidence="7 8">
    <name type="scientific">Amycolatopsis samaneae</name>
    <dbReference type="NCBI Taxonomy" id="664691"/>
    <lineage>
        <taxon>Bacteria</taxon>
        <taxon>Bacillati</taxon>
        <taxon>Actinomycetota</taxon>
        <taxon>Actinomycetes</taxon>
        <taxon>Pseudonocardiales</taxon>
        <taxon>Pseudonocardiaceae</taxon>
        <taxon>Amycolatopsis</taxon>
    </lineage>
</organism>
<reference evidence="8" key="1">
    <citation type="journal article" date="2019" name="Int. J. Syst. Evol. Microbiol.">
        <title>The Global Catalogue of Microorganisms (GCM) 10K type strain sequencing project: providing services to taxonomists for standard genome sequencing and annotation.</title>
        <authorList>
            <consortium name="The Broad Institute Genomics Platform"/>
            <consortium name="The Broad Institute Genome Sequencing Center for Infectious Disease"/>
            <person name="Wu L."/>
            <person name="Ma J."/>
        </authorList>
    </citation>
    <scope>NUCLEOTIDE SEQUENCE [LARGE SCALE GENOMIC DNA]</scope>
    <source>
        <strain evidence="8">CGMCC 4.7643</strain>
    </source>
</reference>
<evidence type="ECO:0000256" key="4">
    <source>
        <dbReference type="PROSITE-ProRule" id="PRU00335"/>
    </source>
</evidence>
<dbReference type="InterPro" id="IPR009057">
    <property type="entry name" value="Homeodomain-like_sf"/>
</dbReference>
<dbReference type="InterPro" id="IPR036390">
    <property type="entry name" value="WH_DNA-bd_sf"/>
</dbReference>
<evidence type="ECO:0000256" key="2">
    <source>
        <dbReference type="ARBA" id="ARBA00023125"/>
    </source>
</evidence>
<accession>A0ABW5GG21</accession>
<feature type="domain" description="HTH gntR-type" evidence="5">
    <location>
        <begin position="6"/>
        <end position="74"/>
    </location>
</feature>
<dbReference type="SMART" id="SM00345">
    <property type="entry name" value="HTH_GNTR"/>
    <property type="match status" value="1"/>
</dbReference>
<dbReference type="Pfam" id="PF02909">
    <property type="entry name" value="TetR_C_1"/>
    <property type="match status" value="1"/>
</dbReference>
<dbReference type="Pfam" id="PF00440">
    <property type="entry name" value="TetR_N"/>
    <property type="match status" value="1"/>
</dbReference>
<dbReference type="PROSITE" id="PS50977">
    <property type="entry name" value="HTH_TETR_2"/>
    <property type="match status" value="1"/>
</dbReference>
<evidence type="ECO:0000256" key="1">
    <source>
        <dbReference type="ARBA" id="ARBA00023015"/>
    </source>
</evidence>
<evidence type="ECO:0000313" key="7">
    <source>
        <dbReference type="EMBL" id="MFD2458089.1"/>
    </source>
</evidence>
<dbReference type="InterPro" id="IPR000524">
    <property type="entry name" value="Tscrpt_reg_HTH_GntR"/>
</dbReference>
<dbReference type="Pfam" id="PF00392">
    <property type="entry name" value="GntR"/>
    <property type="match status" value="1"/>
</dbReference>
<dbReference type="Gene3D" id="1.10.10.60">
    <property type="entry name" value="Homeodomain-like"/>
    <property type="match status" value="1"/>
</dbReference>
<dbReference type="InterPro" id="IPR004111">
    <property type="entry name" value="Repressor_TetR_C"/>
</dbReference>
<dbReference type="Proteomes" id="UP001597419">
    <property type="component" value="Unassembled WGS sequence"/>
</dbReference>
<keyword evidence="3" id="KW-0804">Transcription</keyword>
<dbReference type="InterPro" id="IPR036271">
    <property type="entry name" value="Tet_transcr_reg_TetR-rel_C_sf"/>
</dbReference>
<dbReference type="CDD" id="cd07377">
    <property type="entry name" value="WHTH_GntR"/>
    <property type="match status" value="1"/>
</dbReference>
<evidence type="ECO:0000313" key="8">
    <source>
        <dbReference type="Proteomes" id="UP001597419"/>
    </source>
</evidence>
<dbReference type="Gene3D" id="1.10.10.10">
    <property type="entry name" value="Winged helix-like DNA-binding domain superfamily/Winged helix DNA-binding domain"/>
    <property type="match status" value="1"/>
</dbReference>
<evidence type="ECO:0000256" key="3">
    <source>
        <dbReference type="ARBA" id="ARBA00023163"/>
    </source>
</evidence>
<dbReference type="PANTHER" id="PTHR30055:SF151">
    <property type="entry name" value="TRANSCRIPTIONAL REGULATORY PROTEIN"/>
    <property type="match status" value="1"/>
</dbReference>
<keyword evidence="2 4" id="KW-0238">DNA-binding</keyword>
<dbReference type="SUPFAM" id="SSF46689">
    <property type="entry name" value="Homeodomain-like"/>
    <property type="match status" value="1"/>
</dbReference>
<dbReference type="PANTHER" id="PTHR30055">
    <property type="entry name" value="HTH-TYPE TRANSCRIPTIONAL REGULATOR RUTR"/>
    <property type="match status" value="1"/>
</dbReference>
<feature type="domain" description="HTH tetR-type" evidence="6">
    <location>
        <begin position="84"/>
        <end position="144"/>
    </location>
</feature>
<feature type="DNA-binding region" description="H-T-H motif" evidence="4">
    <location>
        <begin position="107"/>
        <end position="126"/>
    </location>
</feature>